<organism evidence="4">
    <name type="scientific">Echinostoma caproni</name>
    <dbReference type="NCBI Taxonomy" id="27848"/>
    <lineage>
        <taxon>Eukaryota</taxon>
        <taxon>Metazoa</taxon>
        <taxon>Spiralia</taxon>
        <taxon>Lophotrochozoa</taxon>
        <taxon>Platyhelminthes</taxon>
        <taxon>Trematoda</taxon>
        <taxon>Digenea</taxon>
        <taxon>Plagiorchiida</taxon>
        <taxon>Echinostomata</taxon>
        <taxon>Echinostomatoidea</taxon>
        <taxon>Echinostomatidae</taxon>
        <taxon>Echinostoma</taxon>
    </lineage>
</organism>
<evidence type="ECO:0000256" key="1">
    <source>
        <dbReference type="SAM" id="MobiDB-lite"/>
    </source>
</evidence>
<gene>
    <name evidence="2" type="ORF">ECPE_LOCUS18508</name>
</gene>
<reference evidence="2 3" key="2">
    <citation type="submission" date="2018-11" db="EMBL/GenBank/DDBJ databases">
        <authorList>
            <consortium name="Pathogen Informatics"/>
        </authorList>
    </citation>
    <scope>NUCLEOTIDE SEQUENCE [LARGE SCALE GENOMIC DNA]</scope>
    <source>
        <strain evidence="2 3">Egypt</strain>
    </source>
</reference>
<evidence type="ECO:0000313" key="2">
    <source>
        <dbReference type="EMBL" id="VDP96494.1"/>
    </source>
</evidence>
<protein>
    <submittedName>
        <fullName evidence="4">Anaphase-promoting complex subunit 1</fullName>
    </submittedName>
</protein>
<feature type="region of interest" description="Disordered" evidence="1">
    <location>
        <begin position="102"/>
        <end position="133"/>
    </location>
</feature>
<dbReference type="Proteomes" id="UP000272942">
    <property type="component" value="Unassembled WGS sequence"/>
</dbReference>
<dbReference type="EMBL" id="UZAN01079786">
    <property type="protein sequence ID" value="VDP96494.1"/>
    <property type="molecule type" value="Genomic_DNA"/>
</dbReference>
<evidence type="ECO:0000313" key="4">
    <source>
        <dbReference type="WBParaSite" id="ECPE_0001855801-mRNA-1"/>
    </source>
</evidence>
<evidence type="ECO:0000313" key="3">
    <source>
        <dbReference type="Proteomes" id="UP000272942"/>
    </source>
</evidence>
<accession>A0A183BH23</accession>
<reference evidence="4" key="1">
    <citation type="submission" date="2016-06" db="UniProtKB">
        <authorList>
            <consortium name="WormBaseParasite"/>
        </authorList>
    </citation>
    <scope>IDENTIFICATION</scope>
</reference>
<dbReference type="WBParaSite" id="ECPE_0001855801-mRNA-1">
    <property type="protein sequence ID" value="ECPE_0001855801-mRNA-1"/>
    <property type="gene ID" value="ECPE_0001855801"/>
</dbReference>
<dbReference type="AlphaFoldDB" id="A0A183BH23"/>
<name>A0A183BH23_9TREM</name>
<dbReference type="OrthoDB" id="10055530at2759"/>
<sequence length="133" mass="14726">MRGIPERQLQMVTLDILHHGKNTYLITVDCYSYFFEVDSLRSSTSVETIDERRVHVTRHGKPPQAPSFVVPNSWNSMNNGVLGTTLPAPNIIQRHGLDATTGANGEVVGEEKSDSASKTFATSTLWPKKNAEK</sequence>
<keyword evidence="3" id="KW-1185">Reference proteome</keyword>
<proteinExistence type="predicted"/>
<feature type="compositionally biased region" description="Polar residues" evidence="1">
    <location>
        <begin position="116"/>
        <end position="125"/>
    </location>
</feature>